<protein>
    <submittedName>
        <fullName evidence="1">Uridine-cytidine kinase C isoform X2</fullName>
    </submittedName>
</protein>
<keyword evidence="1" id="KW-0418">Kinase</keyword>
<dbReference type="GO" id="GO:0016301">
    <property type="term" value="F:kinase activity"/>
    <property type="evidence" value="ECO:0007669"/>
    <property type="project" value="UniProtKB-KW"/>
</dbReference>
<dbReference type="AlphaFoldDB" id="A0A2P2IS22"/>
<sequence length="54" mass="6306">MKTPKPPIAKVSIRGTVKESRFIASLILSALFWRDLSPQYSWRRLLRLSSWCTI</sequence>
<proteinExistence type="predicted"/>
<reference evidence="1" key="1">
    <citation type="submission" date="2018-02" db="EMBL/GenBank/DDBJ databases">
        <title>Rhizophora mucronata_Transcriptome.</title>
        <authorList>
            <person name="Meera S.P."/>
            <person name="Sreeshan A."/>
            <person name="Augustine A."/>
        </authorList>
    </citation>
    <scope>NUCLEOTIDE SEQUENCE</scope>
    <source>
        <tissue evidence="1">Leaf</tissue>
    </source>
</reference>
<name>A0A2P2IS22_RHIMU</name>
<organism evidence="1">
    <name type="scientific">Rhizophora mucronata</name>
    <name type="common">Asiatic mangrove</name>
    <dbReference type="NCBI Taxonomy" id="61149"/>
    <lineage>
        <taxon>Eukaryota</taxon>
        <taxon>Viridiplantae</taxon>
        <taxon>Streptophyta</taxon>
        <taxon>Embryophyta</taxon>
        <taxon>Tracheophyta</taxon>
        <taxon>Spermatophyta</taxon>
        <taxon>Magnoliopsida</taxon>
        <taxon>eudicotyledons</taxon>
        <taxon>Gunneridae</taxon>
        <taxon>Pentapetalae</taxon>
        <taxon>rosids</taxon>
        <taxon>fabids</taxon>
        <taxon>Malpighiales</taxon>
        <taxon>Rhizophoraceae</taxon>
        <taxon>Rhizophora</taxon>
    </lineage>
</organism>
<dbReference type="EMBL" id="GGEC01003532">
    <property type="protein sequence ID" value="MBW84015.1"/>
    <property type="molecule type" value="Transcribed_RNA"/>
</dbReference>
<evidence type="ECO:0000313" key="1">
    <source>
        <dbReference type="EMBL" id="MBW84014.1"/>
    </source>
</evidence>
<accession>A0A2P2IS22</accession>
<keyword evidence="1" id="KW-0808">Transferase</keyword>
<dbReference type="EMBL" id="GGEC01003531">
    <property type="protein sequence ID" value="MBW84014.1"/>
    <property type="molecule type" value="Transcribed_RNA"/>
</dbReference>